<reference evidence="1 2" key="1">
    <citation type="journal article" date="2017" name="Nat. Commun.">
        <title>Genome assembly with in vitro proximity ligation data and whole-genome triplication in lettuce.</title>
        <authorList>
            <person name="Reyes-Chin-Wo S."/>
            <person name="Wang Z."/>
            <person name="Yang X."/>
            <person name="Kozik A."/>
            <person name="Arikit S."/>
            <person name="Song C."/>
            <person name="Xia L."/>
            <person name="Froenicke L."/>
            <person name="Lavelle D.O."/>
            <person name="Truco M.J."/>
            <person name="Xia R."/>
            <person name="Zhu S."/>
            <person name="Xu C."/>
            <person name="Xu H."/>
            <person name="Xu X."/>
            <person name="Cox K."/>
            <person name="Korf I."/>
            <person name="Meyers B.C."/>
            <person name="Michelmore R.W."/>
        </authorList>
    </citation>
    <scope>NUCLEOTIDE SEQUENCE [LARGE SCALE GENOMIC DNA]</scope>
    <source>
        <strain evidence="2">cv. Salinas</strain>
        <tissue evidence="1">Seedlings</tissue>
    </source>
</reference>
<sequence length="195" mass="22232">MIACNKIHPFDELNFSGWKSKAMEDLKCMDFDFLDIINKRHINIRNQSSNIGVSGSKLKGKFVPGDKRVLNLNDCSTTQEMMIKISSAFEKENSYDNEGKCLMAQIIEPNADTSNDNIGTLDVYSTLASTDLKSELDATLSYKFQCKEYIWCLDSSFSRHMSRFNFLLEDFIKKDHPTITYEDNGKRATKGYGSI</sequence>
<evidence type="ECO:0000313" key="2">
    <source>
        <dbReference type="Proteomes" id="UP000235145"/>
    </source>
</evidence>
<proteinExistence type="predicted"/>
<dbReference type="EMBL" id="NBSK02000003">
    <property type="protein sequence ID" value="KAJ0217671.1"/>
    <property type="molecule type" value="Genomic_DNA"/>
</dbReference>
<dbReference type="AlphaFoldDB" id="A0A9R1XLK6"/>
<organism evidence="1 2">
    <name type="scientific">Lactuca sativa</name>
    <name type="common">Garden lettuce</name>
    <dbReference type="NCBI Taxonomy" id="4236"/>
    <lineage>
        <taxon>Eukaryota</taxon>
        <taxon>Viridiplantae</taxon>
        <taxon>Streptophyta</taxon>
        <taxon>Embryophyta</taxon>
        <taxon>Tracheophyta</taxon>
        <taxon>Spermatophyta</taxon>
        <taxon>Magnoliopsida</taxon>
        <taxon>eudicotyledons</taxon>
        <taxon>Gunneridae</taxon>
        <taxon>Pentapetalae</taxon>
        <taxon>asterids</taxon>
        <taxon>campanulids</taxon>
        <taxon>Asterales</taxon>
        <taxon>Asteraceae</taxon>
        <taxon>Cichorioideae</taxon>
        <taxon>Cichorieae</taxon>
        <taxon>Lactucinae</taxon>
        <taxon>Lactuca</taxon>
    </lineage>
</organism>
<keyword evidence="2" id="KW-1185">Reference proteome</keyword>
<comment type="caution">
    <text evidence="1">The sequence shown here is derived from an EMBL/GenBank/DDBJ whole genome shotgun (WGS) entry which is preliminary data.</text>
</comment>
<protein>
    <submittedName>
        <fullName evidence="1">Uncharacterized protein</fullName>
    </submittedName>
</protein>
<evidence type="ECO:0000313" key="1">
    <source>
        <dbReference type="EMBL" id="KAJ0217671.1"/>
    </source>
</evidence>
<gene>
    <name evidence="1" type="ORF">LSAT_V11C300135770</name>
</gene>
<dbReference type="Proteomes" id="UP000235145">
    <property type="component" value="Unassembled WGS sequence"/>
</dbReference>
<name>A0A9R1XLK6_LACSA</name>
<accession>A0A9R1XLK6</accession>